<accession>A0A078ARX3</accession>
<keyword evidence="4" id="KW-1185">Reference proteome</keyword>
<feature type="coiled-coil region" evidence="1">
    <location>
        <begin position="364"/>
        <end position="433"/>
    </location>
</feature>
<protein>
    <submittedName>
        <fullName evidence="3">Uncharacterized protein</fullName>
    </submittedName>
</protein>
<dbReference type="EMBL" id="CCKQ01012024">
    <property type="protein sequence ID" value="CDW83633.1"/>
    <property type="molecule type" value="Genomic_DNA"/>
</dbReference>
<proteinExistence type="predicted"/>
<reference evidence="3 4" key="1">
    <citation type="submission" date="2014-06" db="EMBL/GenBank/DDBJ databases">
        <authorList>
            <person name="Swart Estienne"/>
        </authorList>
    </citation>
    <scope>NUCLEOTIDE SEQUENCE [LARGE SCALE GENOMIC DNA]</scope>
    <source>
        <strain evidence="3 4">130c</strain>
    </source>
</reference>
<dbReference type="AlphaFoldDB" id="A0A078ARX3"/>
<feature type="region of interest" description="Disordered" evidence="2">
    <location>
        <begin position="297"/>
        <end position="355"/>
    </location>
</feature>
<gene>
    <name evidence="3" type="primary">Contig867.g942</name>
    <name evidence="3" type="ORF">STYLEM_12681</name>
</gene>
<keyword evidence="1" id="KW-0175">Coiled coil</keyword>
<sequence>MSANQSQNKNQGAGLGSIGFLGQNKNLPTLNLSDVEGGVNDKKWHEHNSFAISPIKGSFTMDQQEQQNLRKLEQEFSKLNIKEIQPNGGGMGNHNMIASRNNSNQIQFNDSSDDFLPIVYEIEEIDCRMTDMEERDKNDQNGGNSNRSVRGSLFNSPKDFPIIIPSNKINESQVSILSHNNLAMFDNMKQFQDLLRYDTDRNLDISMSSVCSTPRNQFLPQDLIDMNDSRYEGLSSNGGMGRMSRIKNGYEIQQSPHRIMARNSDSFAEGRINNQIDGLNNMTPRMYAQNQNLFSTQRLNDSGYPPNSKGSAVTSERTTLQQQRSSAEASEIERELNKHQRYQKNGSSSIDKNYDPENMKKQIQMSMQIQLQNLINKLNEKEKQYMDNERQYSKLQSQLTTIDNKTSKMEVQLKDETNRNAQLRTQMNFLIQTQFGVDKTQKMLQRFMLGNHHKRHQNQ</sequence>
<dbReference type="InParanoid" id="A0A078ARX3"/>
<evidence type="ECO:0000256" key="1">
    <source>
        <dbReference type="SAM" id="Coils"/>
    </source>
</evidence>
<evidence type="ECO:0000313" key="4">
    <source>
        <dbReference type="Proteomes" id="UP000039865"/>
    </source>
</evidence>
<name>A0A078ARX3_STYLE</name>
<evidence type="ECO:0000256" key="2">
    <source>
        <dbReference type="SAM" id="MobiDB-lite"/>
    </source>
</evidence>
<evidence type="ECO:0000313" key="3">
    <source>
        <dbReference type="EMBL" id="CDW83633.1"/>
    </source>
</evidence>
<feature type="compositionally biased region" description="Polar residues" evidence="2">
    <location>
        <begin position="308"/>
        <end position="320"/>
    </location>
</feature>
<dbReference type="Proteomes" id="UP000039865">
    <property type="component" value="Unassembled WGS sequence"/>
</dbReference>
<organism evidence="3 4">
    <name type="scientific">Stylonychia lemnae</name>
    <name type="common">Ciliate</name>
    <dbReference type="NCBI Taxonomy" id="5949"/>
    <lineage>
        <taxon>Eukaryota</taxon>
        <taxon>Sar</taxon>
        <taxon>Alveolata</taxon>
        <taxon>Ciliophora</taxon>
        <taxon>Intramacronucleata</taxon>
        <taxon>Spirotrichea</taxon>
        <taxon>Stichotrichia</taxon>
        <taxon>Sporadotrichida</taxon>
        <taxon>Oxytrichidae</taxon>
        <taxon>Stylonychinae</taxon>
        <taxon>Stylonychia</taxon>
    </lineage>
</organism>